<dbReference type="Pfam" id="PF13419">
    <property type="entry name" value="HAD_2"/>
    <property type="match status" value="1"/>
</dbReference>
<dbReference type="GO" id="GO:0046872">
    <property type="term" value="F:metal ion binding"/>
    <property type="evidence" value="ECO:0007669"/>
    <property type="project" value="UniProtKB-KW"/>
</dbReference>
<accession>A0A562ZNL4</accession>
<dbReference type="GO" id="GO:0005829">
    <property type="term" value="C:cytosol"/>
    <property type="evidence" value="ECO:0007669"/>
    <property type="project" value="TreeGrafter"/>
</dbReference>
<dbReference type="FunFam" id="3.40.50.1000:FF:000022">
    <property type="entry name" value="Phosphoglycolate phosphatase"/>
    <property type="match status" value="1"/>
</dbReference>
<evidence type="ECO:0000256" key="6">
    <source>
        <dbReference type="ARBA" id="ARBA00013078"/>
    </source>
</evidence>
<keyword evidence="11 13" id="KW-0119">Carbohydrate metabolism</keyword>
<dbReference type="UniPathway" id="UPA00865">
    <property type="reaction ID" value="UER00834"/>
</dbReference>
<keyword evidence="8 13" id="KW-0479">Metal-binding</keyword>
<dbReference type="InterPro" id="IPR050155">
    <property type="entry name" value="HAD-like_hydrolase_sf"/>
</dbReference>
<reference evidence="14 15" key="1">
    <citation type="submission" date="2019-07" db="EMBL/GenBank/DDBJ databases">
        <title>Caenimonas sedimenti sp. nov., isolated from activated sludge.</title>
        <authorList>
            <person name="Xu J."/>
        </authorList>
    </citation>
    <scope>NUCLEOTIDE SEQUENCE [LARGE SCALE GENOMIC DNA]</scope>
    <source>
        <strain evidence="14 15">HX-9-20</strain>
    </source>
</reference>
<comment type="catalytic activity">
    <reaction evidence="1 13">
        <text>2-phosphoglycolate + H2O = glycolate + phosphate</text>
        <dbReference type="Rhea" id="RHEA:14369"/>
        <dbReference type="ChEBI" id="CHEBI:15377"/>
        <dbReference type="ChEBI" id="CHEBI:29805"/>
        <dbReference type="ChEBI" id="CHEBI:43474"/>
        <dbReference type="ChEBI" id="CHEBI:58033"/>
        <dbReference type="EC" id="3.1.3.18"/>
    </reaction>
</comment>
<comment type="cofactor">
    <cofactor evidence="2 13">
        <name>Mg(2+)</name>
        <dbReference type="ChEBI" id="CHEBI:18420"/>
    </cofactor>
</comment>
<evidence type="ECO:0000313" key="14">
    <source>
        <dbReference type="EMBL" id="TWO69744.1"/>
    </source>
</evidence>
<dbReference type="GO" id="GO:0006281">
    <property type="term" value="P:DNA repair"/>
    <property type="evidence" value="ECO:0007669"/>
    <property type="project" value="TreeGrafter"/>
</dbReference>
<keyword evidence="7" id="KW-0113">Calvin cycle</keyword>
<dbReference type="SFLD" id="SFLDG01135">
    <property type="entry name" value="C1.5.6:_HAD__Beta-PGM__Phospha"/>
    <property type="match status" value="1"/>
</dbReference>
<evidence type="ECO:0000256" key="3">
    <source>
        <dbReference type="ARBA" id="ARBA00004818"/>
    </source>
</evidence>
<protein>
    <recommendedName>
        <fullName evidence="6 13">Phosphoglycolate phosphatase</fullName>
        <shortName evidence="13">PGP</shortName>
        <shortName evidence="13">PGPase</shortName>
        <ecNumber evidence="6 13">3.1.3.18</ecNumber>
    </recommendedName>
</protein>
<keyword evidence="10 13" id="KW-0460">Magnesium</keyword>
<comment type="function">
    <text evidence="12 13">Specifically catalyzes the dephosphorylation of 2-phosphoglycolate. Is involved in the dissimilation of the intracellular 2-phosphoglycolate formed during the DNA repair of 3'-phosphoglycolate ends, a major class of DNA lesions induced by oxidative stress.</text>
</comment>
<comment type="pathway">
    <text evidence="3 13">Organic acid metabolism; glycolate biosynthesis; glycolate from 2-phosphoglycolate: step 1/1.</text>
</comment>
<evidence type="ECO:0000256" key="1">
    <source>
        <dbReference type="ARBA" id="ARBA00000830"/>
    </source>
</evidence>
<feature type="binding site" evidence="13">
    <location>
        <position position="21"/>
    </location>
    <ligand>
        <name>Mg(2+)</name>
        <dbReference type="ChEBI" id="CHEBI:18420"/>
    </ligand>
</feature>
<dbReference type="NCBIfam" id="NF009695">
    <property type="entry name" value="PRK13222.1-2"/>
    <property type="match status" value="1"/>
</dbReference>
<dbReference type="NCBIfam" id="TIGR01449">
    <property type="entry name" value="PGP_bact"/>
    <property type="match status" value="1"/>
</dbReference>
<dbReference type="InterPro" id="IPR037512">
    <property type="entry name" value="PGPase_prok"/>
</dbReference>
<gene>
    <name evidence="14" type="ORF">FN976_18145</name>
</gene>
<dbReference type="EC" id="3.1.3.18" evidence="6 13"/>
<dbReference type="Gene3D" id="3.40.50.1000">
    <property type="entry name" value="HAD superfamily/HAD-like"/>
    <property type="match status" value="1"/>
</dbReference>
<dbReference type="SFLD" id="SFLDS00003">
    <property type="entry name" value="Haloacid_Dehalogenase"/>
    <property type="match status" value="1"/>
</dbReference>
<dbReference type="RefSeq" id="WP_145894586.1">
    <property type="nucleotide sequence ID" value="NZ_VOBQ01000014.1"/>
</dbReference>
<dbReference type="Proteomes" id="UP000318199">
    <property type="component" value="Unassembled WGS sequence"/>
</dbReference>
<evidence type="ECO:0000256" key="7">
    <source>
        <dbReference type="ARBA" id="ARBA00022567"/>
    </source>
</evidence>
<feature type="active site" description="Nucleophile" evidence="13">
    <location>
        <position position="19"/>
    </location>
</feature>
<feature type="binding site" evidence="13">
    <location>
        <position position="19"/>
    </location>
    <ligand>
        <name>Mg(2+)</name>
        <dbReference type="ChEBI" id="CHEBI:18420"/>
    </ligand>
</feature>
<dbReference type="InterPro" id="IPR006439">
    <property type="entry name" value="HAD-SF_hydro_IA"/>
</dbReference>
<dbReference type="GO" id="GO:0008967">
    <property type="term" value="F:phosphoglycolate phosphatase activity"/>
    <property type="evidence" value="ECO:0007669"/>
    <property type="project" value="UniProtKB-UniRule"/>
</dbReference>
<dbReference type="InterPro" id="IPR041492">
    <property type="entry name" value="HAD_2"/>
</dbReference>
<dbReference type="AlphaFoldDB" id="A0A562ZNL4"/>
<comment type="caution">
    <text evidence="14">The sequence shown here is derived from an EMBL/GenBank/DDBJ whole genome shotgun (WGS) entry which is preliminary data.</text>
</comment>
<comment type="similarity">
    <text evidence="4 13">Belongs to the HAD-like hydrolase superfamily. CbbY/CbbZ/Gph/YieH family.</text>
</comment>
<dbReference type="InterPro" id="IPR036412">
    <property type="entry name" value="HAD-like_sf"/>
</dbReference>
<evidence type="ECO:0000256" key="11">
    <source>
        <dbReference type="ARBA" id="ARBA00023277"/>
    </source>
</evidence>
<dbReference type="NCBIfam" id="TIGR01549">
    <property type="entry name" value="HAD-SF-IA-v1"/>
    <property type="match status" value="1"/>
</dbReference>
<dbReference type="PANTHER" id="PTHR43434">
    <property type="entry name" value="PHOSPHOGLYCOLATE PHOSPHATASE"/>
    <property type="match status" value="1"/>
</dbReference>
<evidence type="ECO:0000256" key="4">
    <source>
        <dbReference type="ARBA" id="ARBA00006171"/>
    </source>
</evidence>
<dbReference type="GO" id="GO:0019253">
    <property type="term" value="P:reductive pentose-phosphate cycle"/>
    <property type="evidence" value="ECO:0007669"/>
    <property type="project" value="UniProtKB-KW"/>
</dbReference>
<dbReference type="CDD" id="cd16417">
    <property type="entry name" value="HAD_PGPase"/>
    <property type="match status" value="1"/>
</dbReference>
<dbReference type="SFLD" id="SFLDG01129">
    <property type="entry name" value="C1.5:_HAD__Beta-PGM__Phosphata"/>
    <property type="match status" value="1"/>
</dbReference>
<organism evidence="14 15">
    <name type="scientific">Caenimonas sedimenti</name>
    <dbReference type="NCBI Taxonomy" id="2596921"/>
    <lineage>
        <taxon>Bacteria</taxon>
        <taxon>Pseudomonadati</taxon>
        <taxon>Pseudomonadota</taxon>
        <taxon>Betaproteobacteria</taxon>
        <taxon>Burkholderiales</taxon>
        <taxon>Comamonadaceae</taxon>
        <taxon>Caenimonas</taxon>
    </lineage>
</organism>
<proteinExistence type="inferred from homology"/>
<evidence type="ECO:0000256" key="13">
    <source>
        <dbReference type="HAMAP-Rule" id="MF_00495"/>
    </source>
</evidence>
<dbReference type="InterPro" id="IPR023198">
    <property type="entry name" value="PGP-like_dom2"/>
</dbReference>
<dbReference type="PANTHER" id="PTHR43434:SF1">
    <property type="entry name" value="PHOSPHOGLYCOLATE PHOSPHATASE"/>
    <property type="match status" value="1"/>
</dbReference>
<evidence type="ECO:0000313" key="15">
    <source>
        <dbReference type="Proteomes" id="UP000318199"/>
    </source>
</evidence>
<dbReference type="OrthoDB" id="9807630at2"/>
<dbReference type="Gene3D" id="1.10.150.240">
    <property type="entry name" value="Putative phosphatase, domain 2"/>
    <property type="match status" value="1"/>
</dbReference>
<comment type="subunit">
    <text evidence="5">Homotrimer.</text>
</comment>
<evidence type="ECO:0000256" key="8">
    <source>
        <dbReference type="ARBA" id="ARBA00022723"/>
    </source>
</evidence>
<evidence type="ECO:0000256" key="2">
    <source>
        <dbReference type="ARBA" id="ARBA00001946"/>
    </source>
</evidence>
<evidence type="ECO:0000256" key="5">
    <source>
        <dbReference type="ARBA" id="ARBA00011233"/>
    </source>
</evidence>
<sequence>MRIAVPGSRAFDIQAALFDLDGTLVDSLPDFVVALRAMLAEMDLPSIDAAQAAPLLGKGVDHLVRAVLTRSVGDAQADALYPVARPIYWRHYLAANGRHGTVFPGVVNGLNALRAGGVTLAVVTNKPMAFAQPLLEAMALDGYFVRVCGGDTFARMKPDPLPLLAACEALGCAPARALMIGDSSNDSRAARAAGCPVVLMRYGYNHGVPVEDVDCDAVLDRLDDLIAADSTPRRHP</sequence>
<dbReference type="InterPro" id="IPR023214">
    <property type="entry name" value="HAD_sf"/>
</dbReference>
<keyword evidence="9 13" id="KW-0378">Hydrolase</keyword>
<evidence type="ECO:0000256" key="10">
    <source>
        <dbReference type="ARBA" id="ARBA00022842"/>
    </source>
</evidence>
<evidence type="ECO:0000256" key="12">
    <source>
        <dbReference type="ARBA" id="ARBA00059247"/>
    </source>
</evidence>
<name>A0A562ZNL4_9BURK</name>
<feature type="binding site" evidence="13">
    <location>
        <position position="182"/>
    </location>
    <ligand>
        <name>Mg(2+)</name>
        <dbReference type="ChEBI" id="CHEBI:18420"/>
    </ligand>
</feature>
<dbReference type="NCBIfam" id="TIGR01509">
    <property type="entry name" value="HAD-SF-IA-v3"/>
    <property type="match status" value="1"/>
</dbReference>
<dbReference type="SUPFAM" id="SSF56784">
    <property type="entry name" value="HAD-like"/>
    <property type="match status" value="1"/>
</dbReference>
<evidence type="ECO:0000256" key="9">
    <source>
        <dbReference type="ARBA" id="ARBA00022801"/>
    </source>
</evidence>
<dbReference type="GO" id="GO:0046295">
    <property type="term" value="P:glycolate biosynthetic process"/>
    <property type="evidence" value="ECO:0007669"/>
    <property type="project" value="UniProtKB-UniRule"/>
</dbReference>
<keyword evidence="15" id="KW-1185">Reference proteome</keyword>
<dbReference type="HAMAP" id="MF_00495">
    <property type="entry name" value="GPH_hydrolase_bact"/>
    <property type="match status" value="1"/>
</dbReference>
<dbReference type="PRINTS" id="PR00413">
    <property type="entry name" value="HADHALOGNASE"/>
</dbReference>
<dbReference type="EMBL" id="VOBQ01000014">
    <property type="protein sequence ID" value="TWO69744.1"/>
    <property type="molecule type" value="Genomic_DNA"/>
</dbReference>